<protein>
    <submittedName>
        <fullName evidence="1">Uncharacterized protein</fullName>
    </submittedName>
</protein>
<dbReference type="Proteomes" id="UP000756387">
    <property type="component" value="Unassembled WGS sequence"/>
</dbReference>
<accession>A0ABR9RRV6</accession>
<evidence type="ECO:0000313" key="1">
    <source>
        <dbReference type="EMBL" id="MBE7324125.1"/>
    </source>
</evidence>
<gene>
    <name evidence="1" type="ORF">IEQ44_05625</name>
</gene>
<dbReference type="EMBL" id="JADCSA010000004">
    <property type="protein sequence ID" value="MBE7324125.1"/>
    <property type="molecule type" value="Genomic_DNA"/>
</dbReference>
<sequence>MGIVLLVLVLTVLVALVYLVMSGQAGESRRLELARGRVRAATDLAWSHDEISPKLAGAIIERTRGLRDDQSVHTLERAVDDILAIAREHREEEPDLSVIVIDELRRPEGPRQLG</sequence>
<reference evidence="1 2" key="1">
    <citation type="submission" date="2020-10" db="EMBL/GenBank/DDBJ databases">
        <title>Nocardioides sp. isolated from sludge.</title>
        <authorList>
            <person name="Zhang X."/>
        </authorList>
    </citation>
    <scope>NUCLEOTIDE SEQUENCE [LARGE SCALE GENOMIC DNA]</scope>
    <source>
        <strain evidence="1 2">Y6</strain>
    </source>
</reference>
<comment type="caution">
    <text evidence="1">The sequence shown here is derived from an EMBL/GenBank/DDBJ whole genome shotgun (WGS) entry which is preliminary data.</text>
</comment>
<evidence type="ECO:0000313" key="2">
    <source>
        <dbReference type="Proteomes" id="UP000756387"/>
    </source>
</evidence>
<name>A0ABR9RRV6_9ACTN</name>
<organism evidence="1 2">
    <name type="scientific">Nocardioides malaquae</name>
    <dbReference type="NCBI Taxonomy" id="2773426"/>
    <lineage>
        <taxon>Bacteria</taxon>
        <taxon>Bacillati</taxon>
        <taxon>Actinomycetota</taxon>
        <taxon>Actinomycetes</taxon>
        <taxon>Propionibacteriales</taxon>
        <taxon>Nocardioidaceae</taxon>
        <taxon>Nocardioides</taxon>
    </lineage>
</organism>
<dbReference type="RefSeq" id="WP_193637457.1">
    <property type="nucleotide sequence ID" value="NZ_JADCSA010000004.1"/>
</dbReference>
<proteinExistence type="predicted"/>
<keyword evidence="2" id="KW-1185">Reference proteome</keyword>